<evidence type="ECO:0000313" key="3">
    <source>
        <dbReference type="Proteomes" id="UP001141327"/>
    </source>
</evidence>
<accession>A0ABQ8U3U6</accession>
<keyword evidence="3" id="KW-1185">Reference proteome</keyword>
<gene>
    <name evidence="2" type="ORF">PAPYR_12737</name>
</gene>
<sequence>MPLEDLALATVDEVAPTHARVHWPVVALQGTELAGLDDQVEYQVLAREVSLPGAGGGAPVPVGDGNWTVVMPRGRPQRHGGRLPGHRYEWKVRARLSGAGYLFGQSDAGSPTAAPEDVESSPTAETVVLPEQDLGQPTRQALAEDDAVTGPGPGGGAADGGHERRRERPVAELAGDGHTTALDVIALPAELRVVQPETAASWEMPLEDLALATVDEVAPTHARVHWPVVALQGTELAGLDDQVEYQVLAREVSLPGAGGGAPVPVGDGNWTVVSAPGRPNGTAGDWWMRPGHRYEWKVRARLSGAGYLFGQSDAGSPTAAPEDVESSPTAETVVLPEQDLGQPTVSLVGPHRLRVAWQRQALAEDDAVTGPGCGTTCGPGAPAARAARRRCG</sequence>
<organism evidence="2 3">
    <name type="scientific">Paratrimastix pyriformis</name>
    <dbReference type="NCBI Taxonomy" id="342808"/>
    <lineage>
        <taxon>Eukaryota</taxon>
        <taxon>Metamonada</taxon>
        <taxon>Preaxostyla</taxon>
        <taxon>Paratrimastigidae</taxon>
        <taxon>Paratrimastix</taxon>
    </lineage>
</organism>
<evidence type="ECO:0000256" key="1">
    <source>
        <dbReference type="SAM" id="MobiDB-lite"/>
    </source>
</evidence>
<name>A0ABQ8U3U6_9EUKA</name>
<protein>
    <submittedName>
        <fullName evidence="2">Uncharacterized protein</fullName>
    </submittedName>
</protein>
<dbReference type="EMBL" id="JAPMOS010000348">
    <property type="protein sequence ID" value="KAJ4452932.1"/>
    <property type="molecule type" value="Genomic_DNA"/>
</dbReference>
<dbReference type="Proteomes" id="UP001141327">
    <property type="component" value="Unassembled WGS sequence"/>
</dbReference>
<comment type="caution">
    <text evidence="2">The sequence shown here is derived from an EMBL/GenBank/DDBJ whole genome shotgun (WGS) entry which is preliminary data.</text>
</comment>
<reference evidence="2" key="1">
    <citation type="journal article" date="2022" name="bioRxiv">
        <title>Genomics of Preaxostyla Flagellates Illuminates Evolutionary Transitions and the Path Towards Mitochondrial Loss.</title>
        <authorList>
            <person name="Novak L.V.F."/>
            <person name="Treitli S.C."/>
            <person name="Pyrih J."/>
            <person name="Halakuc P."/>
            <person name="Pipaliya S.V."/>
            <person name="Vacek V."/>
            <person name="Brzon O."/>
            <person name="Soukal P."/>
            <person name="Eme L."/>
            <person name="Dacks J.B."/>
            <person name="Karnkowska A."/>
            <person name="Elias M."/>
            <person name="Hampl V."/>
        </authorList>
    </citation>
    <scope>NUCLEOTIDE SEQUENCE</scope>
    <source>
        <strain evidence="2">RCP-MX</strain>
    </source>
</reference>
<proteinExistence type="predicted"/>
<evidence type="ECO:0000313" key="2">
    <source>
        <dbReference type="EMBL" id="KAJ4452932.1"/>
    </source>
</evidence>
<feature type="region of interest" description="Disordered" evidence="1">
    <location>
        <begin position="106"/>
        <end position="168"/>
    </location>
</feature>